<dbReference type="PANTHER" id="PTHR20208:SF13">
    <property type="entry name" value="STRUCTURE-SPECIFIC ENDONUCLEASE SUBUNIT SLX1"/>
    <property type="match status" value="1"/>
</dbReference>
<evidence type="ECO:0000259" key="1">
    <source>
        <dbReference type="PROSITE" id="PS50164"/>
    </source>
</evidence>
<feature type="domain" description="GIY-YIG" evidence="1">
    <location>
        <begin position="1"/>
        <end position="90"/>
    </location>
</feature>
<dbReference type="EMBL" id="MK500425">
    <property type="protein sequence ID" value="QBK89484.1"/>
    <property type="molecule type" value="Genomic_DNA"/>
</dbReference>
<dbReference type="InterPro" id="IPR000305">
    <property type="entry name" value="GIY-YIG_endonuc"/>
</dbReference>
<dbReference type="Pfam" id="PF01541">
    <property type="entry name" value="GIY-YIG"/>
    <property type="match status" value="1"/>
</dbReference>
<dbReference type="PANTHER" id="PTHR20208">
    <property type="entry name" value="STRUCTURE-SPECIFIC ENDONUCLEASE SUBUNIT SLX1"/>
    <property type="match status" value="1"/>
</dbReference>
<dbReference type="InterPro" id="IPR050381">
    <property type="entry name" value="SLX1_endonuclease"/>
</dbReference>
<evidence type="ECO:0000313" key="2">
    <source>
        <dbReference type="EMBL" id="QBK89484.1"/>
    </source>
</evidence>
<dbReference type="PROSITE" id="PS50164">
    <property type="entry name" value="GIY_YIG"/>
    <property type="match status" value="1"/>
</dbReference>
<gene>
    <name evidence="2" type="ORF">LCMiAC02_05790</name>
</gene>
<proteinExistence type="predicted"/>
<accession>A0A481Z206</accession>
<dbReference type="SUPFAM" id="SSF82771">
    <property type="entry name" value="GIY-YIG endonuclease"/>
    <property type="match status" value="1"/>
</dbReference>
<dbReference type="InterPro" id="IPR035901">
    <property type="entry name" value="GIY-YIG_endonuc_sf"/>
</dbReference>
<name>A0A481Z206_9VIRU</name>
<dbReference type="Gene3D" id="3.40.1440.10">
    <property type="entry name" value="GIY-YIG endonuclease"/>
    <property type="match status" value="1"/>
</dbReference>
<protein>
    <submittedName>
        <fullName evidence="2">GIY-YIG nuclease</fullName>
    </submittedName>
</protein>
<reference evidence="2" key="1">
    <citation type="journal article" date="2019" name="MBio">
        <title>Virus Genomes from Deep Sea Sediments Expand the Ocean Megavirome and Support Independent Origins of Viral Gigantism.</title>
        <authorList>
            <person name="Backstrom D."/>
            <person name="Yutin N."/>
            <person name="Jorgensen S.L."/>
            <person name="Dharamshi J."/>
            <person name="Homa F."/>
            <person name="Zaremba-Niedwiedzka K."/>
            <person name="Spang A."/>
            <person name="Wolf Y.I."/>
            <person name="Koonin E.V."/>
            <person name="Ettema T.J."/>
        </authorList>
    </citation>
    <scope>NUCLEOTIDE SEQUENCE</scope>
</reference>
<sequence length="153" mass="18193">MSWYCYILRNTYTPHQNRTYNGATNNPKRRIRQHNREIKGGAKYTTAIGNSSWEFYAIIKGFPDQKNCLQMEWRIKHPGNKRRRRTKYCGKKGRILGLNEVLKLDQWTNNSVYKNKDLKFELWIVKEYADLLVDVPNNIEVNVVDKIDLDNII</sequence>
<organism evidence="2">
    <name type="scientific">Mimivirus LCMiAC02</name>
    <dbReference type="NCBI Taxonomy" id="2506609"/>
    <lineage>
        <taxon>Viruses</taxon>
        <taxon>Varidnaviria</taxon>
        <taxon>Bamfordvirae</taxon>
        <taxon>Nucleocytoviricota</taxon>
        <taxon>Megaviricetes</taxon>
        <taxon>Imitervirales</taxon>
        <taxon>Mimiviridae</taxon>
        <taxon>Klosneuvirinae</taxon>
    </lineage>
</organism>